<protein>
    <submittedName>
        <fullName evidence="1">Uncharacterized protein</fullName>
    </submittedName>
</protein>
<evidence type="ECO:0000313" key="2">
    <source>
        <dbReference type="Proteomes" id="UP000828048"/>
    </source>
</evidence>
<proteinExistence type="predicted"/>
<dbReference type="Proteomes" id="UP000828048">
    <property type="component" value="Chromosome 9"/>
</dbReference>
<name>A0ACB7ZN96_9ERIC</name>
<dbReference type="EMBL" id="CM037159">
    <property type="protein sequence ID" value="KAH7867527.1"/>
    <property type="molecule type" value="Genomic_DNA"/>
</dbReference>
<evidence type="ECO:0000313" key="1">
    <source>
        <dbReference type="EMBL" id="KAH7867527.1"/>
    </source>
</evidence>
<accession>A0ACB7ZN96</accession>
<reference evidence="1 2" key="1">
    <citation type="journal article" date="2021" name="Hortic Res">
        <title>High-quality reference genome and annotation aids understanding of berry development for evergreen blueberry (Vaccinium darrowii).</title>
        <authorList>
            <person name="Yu J."/>
            <person name="Hulse-Kemp A.M."/>
            <person name="Babiker E."/>
            <person name="Staton M."/>
        </authorList>
    </citation>
    <scope>NUCLEOTIDE SEQUENCE [LARGE SCALE GENOMIC DNA]</scope>
    <source>
        <strain evidence="2">cv. NJ 8807/NJ 8810</strain>
        <tissue evidence="1">Young leaf</tissue>
    </source>
</reference>
<gene>
    <name evidence="1" type="ORF">Vadar_034535</name>
</gene>
<keyword evidence="2" id="KW-1185">Reference proteome</keyword>
<sequence length="584" mass="67903">MNLNTLTPSKFVELYLPSGIGDLQLYTDEEVERSYEEFYEDVHTEFLKFGELVNFKVCKNGSSHLRGNVYIHYKSLDSALAAYQSINGRYFAGKQVTCEFIGVTKWKVAICGEYMKSRLKTCSRGTACNFIHCFRNPGGDYEWADVDRPPPNYWANKMAALFGYSEEYGYDNHVEKEGRNSSKIRTADSDSYYRRSRSTEGDSSRSRYEEYDARSSRHFDRHHSGSRKAMEAPDGKNRGRMYAKNSRESNNRRTHDSDSDGDWPARDGDEDIHQSNTRRNSRNRIEVLETQDFHVDRGRRDRHHINTRDSSRHYNEVLSPDNIKDKRERMHDHDSREEDEDRHHKQKRKRPRHSNEGLGSIDEHANSVGKSKDKNNSKESNLEKVEPPKVKKRHRSRRGDRSSMEPSETNASAEGLKSNVNHETTSSSHGERTKSRDIANMRHLTSCRDSSSDESSYETQTRRLYGRRSKSHDSGYNSCEDLDKWSRWESDKIGLEKHRENERKPSSSDFDRYGGNSNSQDPDAGECHRDRRSRGSGWSSGRKSSDELEGVDSAEECEESNERQKKHRRKHRTHGHKQHYKNNS</sequence>
<comment type="caution">
    <text evidence="1">The sequence shown here is derived from an EMBL/GenBank/DDBJ whole genome shotgun (WGS) entry which is preliminary data.</text>
</comment>
<organism evidence="1 2">
    <name type="scientific">Vaccinium darrowii</name>
    <dbReference type="NCBI Taxonomy" id="229202"/>
    <lineage>
        <taxon>Eukaryota</taxon>
        <taxon>Viridiplantae</taxon>
        <taxon>Streptophyta</taxon>
        <taxon>Embryophyta</taxon>
        <taxon>Tracheophyta</taxon>
        <taxon>Spermatophyta</taxon>
        <taxon>Magnoliopsida</taxon>
        <taxon>eudicotyledons</taxon>
        <taxon>Gunneridae</taxon>
        <taxon>Pentapetalae</taxon>
        <taxon>asterids</taxon>
        <taxon>Ericales</taxon>
        <taxon>Ericaceae</taxon>
        <taxon>Vaccinioideae</taxon>
        <taxon>Vaccinieae</taxon>
        <taxon>Vaccinium</taxon>
    </lineage>
</organism>